<reference evidence="1" key="1">
    <citation type="journal article" date="2014" name="Front. Microbiol.">
        <title>High frequency of phylogenetically diverse reductive dehalogenase-homologous genes in deep subseafloor sedimentary metagenomes.</title>
        <authorList>
            <person name="Kawai M."/>
            <person name="Futagami T."/>
            <person name="Toyoda A."/>
            <person name="Takaki Y."/>
            <person name="Nishi S."/>
            <person name="Hori S."/>
            <person name="Arai W."/>
            <person name="Tsubouchi T."/>
            <person name="Morono Y."/>
            <person name="Uchiyama I."/>
            <person name="Ito T."/>
            <person name="Fujiyama A."/>
            <person name="Inagaki F."/>
            <person name="Takami H."/>
        </authorList>
    </citation>
    <scope>NUCLEOTIDE SEQUENCE</scope>
    <source>
        <strain evidence="1">Expedition CK06-06</strain>
    </source>
</reference>
<gene>
    <name evidence="1" type="ORF">S01H4_64992</name>
</gene>
<protein>
    <submittedName>
        <fullName evidence="1">Uncharacterized protein</fullName>
    </submittedName>
</protein>
<comment type="caution">
    <text evidence="1">The sequence shown here is derived from an EMBL/GenBank/DDBJ whole genome shotgun (WGS) entry which is preliminary data.</text>
</comment>
<feature type="non-terminal residue" evidence="1">
    <location>
        <position position="34"/>
    </location>
</feature>
<dbReference type="AlphaFoldDB" id="X1DLL7"/>
<name>X1DLL7_9ZZZZ</name>
<proteinExistence type="predicted"/>
<dbReference type="EMBL" id="BART01039601">
    <property type="protein sequence ID" value="GAH21806.1"/>
    <property type="molecule type" value="Genomic_DNA"/>
</dbReference>
<accession>X1DLL7</accession>
<evidence type="ECO:0000313" key="1">
    <source>
        <dbReference type="EMBL" id="GAH21806.1"/>
    </source>
</evidence>
<organism evidence="1">
    <name type="scientific">marine sediment metagenome</name>
    <dbReference type="NCBI Taxonomy" id="412755"/>
    <lineage>
        <taxon>unclassified sequences</taxon>
        <taxon>metagenomes</taxon>
        <taxon>ecological metagenomes</taxon>
    </lineage>
</organism>
<sequence length="34" mass="4000">MQNENIFKKLKENLQNGNVKQSSDLLINIYNKYG</sequence>